<sequence>MSVELSIVKEKKGDYSARLNDHLLVVAIPGEMFRAVFASLADCQEEDAILTPSAPDNYLDPYDMENSLRVDPEA</sequence>
<reference evidence="1" key="1">
    <citation type="submission" date="2020-11" db="EMBL/GenBank/DDBJ databases">
        <authorList>
            <person name="Tran Van P."/>
        </authorList>
    </citation>
    <scope>NUCLEOTIDE SEQUENCE</scope>
</reference>
<organism evidence="1">
    <name type="scientific">Timema poppense</name>
    <name type="common">Walking stick</name>
    <dbReference type="NCBI Taxonomy" id="170557"/>
    <lineage>
        <taxon>Eukaryota</taxon>
        <taxon>Metazoa</taxon>
        <taxon>Ecdysozoa</taxon>
        <taxon>Arthropoda</taxon>
        <taxon>Hexapoda</taxon>
        <taxon>Insecta</taxon>
        <taxon>Pterygota</taxon>
        <taxon>Neoptera</taxon>
        <taxon>Polyneoptera</taxon>
        <taxon>Phasmatodea</taxon>
        <taxon>Timematodea</taxon>
        <taxon>Timematoidea</taxon>
        <taxon>Timematidae</taxon>
        <taxon>Timema</taxon>
    </lineage>
</organism>
<dbReference type="EMBL" id="OD035023">
    <property type="protein sequence ID" value="CAD7420673.1"/>
    <property type="molecule type" value="Genomic_DNA"/>
</dbReference>
<accession>A0A7R9DTT6</accession>
<gene>
    <name evidence="1" type="ORF">TPSB3V08_LOCUS14088</name>
</gene>
<dbReference type="AlphaFoldDB" id="A0A7R9DTT6"/>
<proteinExistence type="predicted"/>
<protein>
    <submittedName>
        <fullName evidence="1">Uncharacterized protein</fullName>
    </submittedName>
</protein>
<evidence type="ECO:0000313" key="1">
    <source>
        <dbReference type="EMBL" id="CAD7420673.1"/>
    </source>
</evidence>
<name>A0A7R9DTT6_TIMPO</name>